<gene>
    <name evidence="1" type="ORF">IWW38_002757</name>
</gene>
<accession>A0ACC1M3N4</accession>
<proteinExistence type="predicted"/>
<comment type="caution">
    <text evidence="1">The sequence shown here is derived from an EMBL/GenBank/DDBJ whole genome shotgun (WGS) entry which is preliminary data.</text>
</comment>
<keyword evidence="2" id="KW-1185">Reference proteome</keyword>
<organism evidence="1 2">
    <name type="scientific">Coemansia aciculifera</name>
    <dbReference type="NCBI Taxonomy" id="417176"/>
    <lineage>
        <taxon>Eukaryota</taxon>
        <taxon>Fungi</taxon>
        <taxon>Fungi incertae sedis</taxon>
        <taxon>Zoopagomycota</taxon>
        <taxon>Kickxellomycotina</taxon>
        <taxon>Kickxellomycetes</taxon>
        <taxon>Kickxellales</taxon>
        <taxon>Kickxellaceae</taxon>
        <taxon>Coemansia</taxon>
    </lineage>
</organism>
<name>A0ACC1M3N4_9FUNG</name>
<evidence type="ECO:0000313" key="1">
    <source>
        <dbReference type="EMBL" id="KAJ2893821.1"/>
    </source>
</evidence>
<sequence>MGAATLSTAREIADSVVTLSSLSRSSRLPASPPSVNKPHTASAKDSVVKDTVFYDVLSRFMTVRSYAAEMWLNIATGLVGIAIVIALQYPFTRPLPASRIPAHASTLDLESSRPMDRLVLQLGQGGLFGSLLEGLVHLVKSYAMGLLGSLGFTGLLVSMVAPRLAYTHLYLLIMLLLSATAMSVTCGLSAWVCRSRLPDIRIMVWYSWCIMCCLVLLLLVAPLNAVEIGVFYRDTFYTWASIVAAVLTALMDPNTLLHSLWRKQIDRLAPRLSGSLAHTNADDSHREHLLQGDNTDEHDSASLTSHGLGLADSHPLVVGIMRLLSTLRAVFGVLLPLLVGMDTMLRQLVVFKDHLPDGSPPAACIAIAALDIATFVLFLAPYIVSAISDIDGFWPAHYAGLVTAPLLQRLYSSWAQDTPTRRLSSTRPRSQISLHTNYAGDHESADVDSSRSATRADYDADALEAESNERIIVLDSGRRASSRFAENDVTTDRNQADSDDDELGNRPARLANVGSGETPKTVGRRMVYTWAAVWLLLWIAAQLAMLAGESYTKDTTPLKIRVSQSTRISAQCLASQDTAGSCLQTKLALSSPDSNGLARVVNAAIPDNATHVCYTRNTRGFYQCNLSGPAELHGGSNDTWSPASAISVTSVRHTSANADHSTMFTVTLNFTAPETRTCYIDFGAHHGFSLQAYPNPHPSLPPAPEAAAGSMQGRSARRGSMPIISRTVLPVIERAGFVDGVSGAEAPIAEPFISRDVVYSSRLYAHKRAFDSEGRFSAIIQYSVPYVNATKPRGALVDISCHFDLVDRHTPLLASIISTAPKWATFTPAGNVLSTVTISGVEV</sequence>
<dbReference type="Proteomes" id="UP001139981">
    <property type="component" value="Unassembled WGS sequence"/>
</dbReference>
<protein>
    <submittedName>
        <fullName evidence="1">Uncharacterized protein</fullName>
    </submittedName>
</protein>
<dbReference type="EMBL" id="JANBVB010000493">
    <property type="protein sequence ID" value="KAJ2893821.1"/>
    <property type="molecule type" value="Genomic_DNA"/>
</dbReference>
<evidence type="ECO:0000313" key="2">
    <source>
        <dbReference type="Proteomes" id="UP001139981"/>
    </source>
</evidence>
<reference evidence="1" key="1">
    <citation type="submission" date="2022-07" db="EMBL/GenBank/DDBJ databases">
        <title>Phylogenomic reconstructions and comparative analyses of Kickxellomycotina fungi.</title>
        <authorList>
            <person name="Reynolds N.K."/>
            <person name="Stajich J.E."/>
            <person name="Barry K."/>
            <person name="Grigoriev I.V."/>
            <person name="Crous P."/>
            <person name="Smith M.E."/>
        </authorList>
    </citation>
    <scope>NUCLEOTIDE SEQUENCE</scope>
    <source>
        <strain evidence="1">CBS 190363</strain>
    </source>
</reference>